<dbReference type="Proteomes" id="UP000008983">
    <property type="component" value="Unassembled WGS sequence"/>
</dbReference>
<keyword evidence="7" id="KW-1185">Reference proteome</keyword>
<dbReference type="AlphaFoldDB" id="G0R449"/>
<dbReference type="SUPFAM" id="SSF69695">
    <property type="entry name" value="SRP19"/>
    <property type="match status" value="1"/>
</dbReference>
<dbReference type="GO" id="GO:0005786">
    <property type="term" value="C:signal recognition particle, endoplasmic reticulum targeting"/>
    <property type="evidence" value="ECO:0007669"/>
    <property type="project" value="UniProtKB-KW"/>
</dbReference>
<dbReference type="STRING" id="857967.G0R449"/>
<reference evidence="6 7" key="1">
    <citation type="submission" date="2011-07" db="EMBL/GenBank/DDBJ databases">
        <authorList>
            <person name="Coyne R."/>
            <person name="Brami D."/>
            <person name="Johnson J."/>
            <person name="Hostetler J."/>
            <person name="Hannick L."/>
            <person name="Clark T."/>
            <person name="Cassidy-Hanley D."/>
            <person name="Inman J."/>
        </authorList>
    </citation>
    <scope>NUCLEOTIDE SEQUENCE [LARGE SCALE GENOMIC DNA]</scope>
    <source>
        <strain evidence="6 7">G5</strain>
    </source>
</reference>
<dbReference type="eggNOG" id="KOG3198">
    <property type="taxonomic scope" value="Eukaryota"/>
</dbReference>
<evidence type="ECO:0000256" key="4">
    <source>
        <dbReference type="ARBA" id="ARBA00023274"/>
    </source>
</evidence>
<keyword evidence="2" id="KW-0963">Cytoplasm</keyword>
<dbReference type="Pfam" id="PF01922">
    <property type="entry name" value="SRP19"/>
    <property type="match status" value="1"/>
</dbReference>
<dbReference type="OMA" id="QMERWIC"/>
<dbReference type="GeneID" id="14903822"/>
<keyword evidence="3" id="KW-0733">Signal recognition particle</keyword>
<dbReference type="EMBL" id="GL984326">
    <property type="protein sequence ID" value="EGR27749.1"/>
    <property type="molecule type" value="Genomic_DNA"/>
</dbReference>
<protein>
    <submittedName>
        <fullName evidence="6">Signal recognition particle 19 kDa protein, putative</fullName>
    </submittedName>
</protein>
<dbReference type="GO" id="GO:0006617">
    <property type="term" value="P:SRP-dependent cotranslational protein targeting to membrane, signal sequence recognition"/>
    <property type="evidence" value="ECO:0007669"/>
    <property type="project" value="TreeGrafter"/>
</dbReference>
<dbReference type="PANTHER" id="PTHR17453">
    <property type="entry name" value="SIGNAL RECOGNITION PARTICLE 19 KD PROTEIN"/>
    <property type="match status" value="1"/>
</dbReference>
<dbReference type="InterPro" id="IPR002778">
    <property type="entry name" value="Signal_recog_particle_SRP19"/>
</dbReference>
<dbReference type="InterPro" id="IPR036521">
    <property type="entry name" value="SRP19-like_sf"/>
</dbReference>
<dbReference type="OrthoDB" id="2190947at2759"/>
<gene>
    <name evidence="6" type="ORF">IMG5_189790</name>
</gene>
<evidence type="ECO:0000256" key="1">
    <source>
        <dbReference type="ARBA" id="ARBA00004496"/>
    </source>
</evidence>
<organism evidence="6 7">
    <name type="scientific">Ichthyophthirius multifiliis</name>
    <name type="common">White spot disease agent</name>
    <name type="synonym">Ich</name>
    <dbReference type="NCBI Taxonomy" id="5932"/>
    <lineage>
        <taxon>Eukaryota</taxon>
        <taxon>Sar</taxon>
        <taxon>Alveolata</taxon>
        <taxon>Ciliophora</taxon>
        <taxon>Intramacronucleata</taxon>
        <taxon>Oligohymenophorea</taxon>
        <taxon>Hymenostomatida</taxon>
        <taxon>Ophryoglenina</taxon>
        <taxon>Ichthyophthirius</taxon>
    </lineage>
</organism>
<evidence type="ECO:0000256" key="5">
    <source>
        <dbReference type="SAM" id="MobiDB-lite"/>
    </source>
</evidence>
<evidence type="ECO:0000313" key="7">
    <source>
        <dbReference type="Proteomes" id="UP000008983"/>
    </source>
</evidence>
<dbReference type="Gene3D" id="3.30.56.30">
    <property type="entry name" value="Signal recognition particle, SRP19-like subunit"/>
    <property type="match status" value="1"/>
</dbReference>
<accession>G0R449</accession>
<feature type="region of interest" description="Disordered" evidence="5">
    <location>
        <begin position="111"/>
        <end position="138"/>
    </location>
</feature>
<evidence type="ECO:0000256" key="2">
    <source>
        <dbReference type="ARBA" id="ARBA00022490"/>
    </source>
</evidence>
<keyword evidence="4" id="KW-0687">Ribonucleoprotein</keyword>
<dbReference type="InParanoid" id="G0R449"/>
<evidence type="ECO:0000313" key="6">
    <source>
        <dbReference type="EMBL" id="EGR27749.1"/>
    </source>
</evidence>
<name>G0R449_ICHMU</name>
<proteinExistence type="predicted"/>
<dbReference type="FunCoup" id="G0R449">
    <property type="interactions" value="304"/>
</dbReference>
<feature type="non-terminal residue" evidence="6">
    <location>
        <position position="138"/>
    </location>
</feature>
<dbReference type="PANTHER" id="PTHR17453:SF0">
    <property type="entry name" value="SIGNAL RECOGNITION PARTICLE 19 KDA PROTEIN"/>
    <property type="match status" value="1"/>
</dbReference>
<evidence type="ECO:0000256" key="3">
    <source>
        <dbReference type="ARBA" id="ARBA00023135"/>
    </source>
</evidence>
<sequence>MMSQQEMIQQSKTWKTIYPQYLDSLFSRQEGRRISKDQGVPNINIKEIAEALQKIRVPTVVEVHKSYPRSFQIKGRVKVMLKDEDKKLVNPIFKSKKQLYLRICQEIKQTSERQQNPIGKPHPSRAILQDESQEQKNQ</sequence>
<comment type="subcellular location">
    <subcellularLocation>
        <location evidence="1">Cytoplasm</location>
    </subcellularLocation>
</comment>
<dbReference type="GO" id="GO:0008312">
    <property type="term" value="F:7S RNA binding"/>
    <property type="evidence" value="ECO:0007669"/>
    <property type="project" value="InterPro"/>
</dbReference>
<dbReference type="RefSeq" id="XP_004025201.1">
    <property type="nucleotide sequence ID" value="XM_004025152.1"/>
</dbReference>